<feature type="non-terminal residue" evidence="2">
    <location>
        <position position="1"/>
    </location>
</feature>
<dbReference type="Gene3D" id="3.40.50.720">
    <property type="entry name" value="NAD(P)-binding Rossmann-like Domain"/>
    <property type="match status" value="1"/>
</dbReference>
<dbReference type="GO" id="GO:0009435">
    <property type="term" value="P:NAD+ biosynthetic process"/>
    <property type="evidence" value="ECO:0007669"/>
    <property type="project" value="InterPro"/>
</dbReference>
<protein>
    <submittedName>
        <fullName evidence="2">Aspartate dehydrogenase</fullName>
    </submittedName>
</protein>
<sequence>ELEEKCAAGVDLVVEAAVAKVVIALAPIVLKYSDFMAFSTTAFAEGGFSEQVEKLCETYGHTFLIPHGAILGLDGVFDGRTVLESVKITTTKKPKNLGRADKVRTVLYEGPTRGACKAYPRNVNVHAGIAMAGLGFEKTQSVIIADPDSPGNTHKIEIEAEGCRFSIDVLSKPVSGVTGAYTPVSACSSVRRALYRNGIVIG</sequence>
<proteinExistence type="predicted"/>
<evidence type="ECO:0000313" key="3">
    <source>
        <dbReference type="Proteomes" id="UP000182379"/>
    </source>
</evidence>
<dbReference type="AlphaFoldDB" id="A0A1H3B0H3"/>
<gene>
    <name evidence="2" type="ORF">SAMN05216495_1261</name>
</gene>
<evidence type="ECO:0000313" key="2">
    <source>
        <dbReference type="EMBL" id="SDX35305.1"/>
    </source>
</evidence>
<dbReference type="Gene3D" id="3.30.360.10">
    <property type="entry name" value="Dihydrodipicolinate Reductase, domain 2"/>
    <property type="match status" value="1"/>
</dbReference>
<dbReference type="PANTHER" id="PTHR31873:SF6">
    <property type="entry name" value="ASPARTATE DEHYDROGENASE DOMAIN-CONTAINING PROTEIN"/>
    <property type="match status" value="1"/>
</dbReference>
<dbReference type="InterPro" id="IPR002811">
    <property type="entry name" value="Asp_DH"/>
</dbReference>
<dbReference type="GO" id="GO:0033735">
    <property type="term" value="F:aspartate dehydrogenase [NAD(P)+] activity"/>
    <property type="evidence" value="ECO:0007669"/>
    <property type="project" value="InterPro"/>
</dbReference>
<evidence type="ECO:0000259" key="1">
    <source>
        <dbReference type="Pfam" id="PF01958"/>
    </source>
</evidence>
<dbReference type="Proteomes" id="UP000182379">
    <property type="component" value="Unassembled WGS sequence"/>
</dbReference>
<reference evidence="2 3" key="1">
    <citation type="submission" date="2016-10" db="EMBL/GenBank/DDBJ databases">
        <authorList>
            <person name="Varghese N."/>
            <person name="Submissions S."/>
        </authorList>
    </citation>
    <scope>NUCLEOTIDE SEQUENCE [LARGE SCALE GENOMIC DNA]</scope>
    <source>
        <strain evidence="2 3">WCC6</strain>
    </source>
</reference>
<name>A0A1H3B0H3_ACIFE</name>
<dbReference type="Pfam" id="PF01958">
    <property type="entry name" value="Asp_DH_C"/>
    <property type="match status" value="1"/>
</dbReference>
<comment type="caution">
    <text evidence="2">The sequence shown here is derived from an EMBL/GenBank/DDBJ whole genome shotgun (WGS) entry which is preliminary data.</text>
</comment>
<accession>A0A1H3B0H3</accession>
<dbReference type="SUPFAM" id="SSF55347">
    <property type="entry name" value="Glyceraldehyde-3-phosphate dehydrogenase-like, C-terminal domain"/>
    <property type="match status" value="1"/>
</dbReference>
<organism evidence="2 3">
    <name type="scientific">Acidaminococcus fermentans</name>
    <dbReference type="NCBI Taxonomy" id="905"/>
    <lineage>
        <taxon>Bacteria</taxon>
        <taxon>Bacillati</taxon>
        <taxon>Bacillota</taxon>
        <taxon>Negativicutes</taxon>
        <taxon>Acidaminococcales</taxon>
        <taxon>Acidaminococcaceae</taxon>
        <taxon>Acidaminococcus</taxon>
    </lineage>
</organism>
<dbReference type="PANTHER" id="PTHR31873">
    <property type="entry name" value="L-ASPARTATE DEHYDROGENASE-RELATED"/>
    <property type="match status" value="1"/>
</dbReference>
<dbReference type="RefSeq" id="WP_074708483.1">
    <property type="nucleotide sequence ID" value="NZ_FNOP01000026.1"/>
</dbReference>
<dbReference type="EMBL" id="FNOP01000026">
    <property type="protein sequence ID" value="SDX35305.1"/>
    <property type="molecule type" value="Genomic_DNA"/>
</dbReference>
<feature type="domain" description="Aspartate dehydrogenase" evidence="1">
    <location>
        <begin position="104"/>
        <end position="186"/>
    </location>
</feature>